<dbReference type="RefSeq" id="WP_036849137.1">
    <property type="nucleotide sequence ID" value="NZ_AYSJ01000014.1"/>
</dbReference>
<comment type="caution">
    <text evidence="1">The sequence shown here is derived from an EMBL/GenBank/DDBJ whole genome shotgun (WGS) entry which is preliminary data.</text>
</comment>
<gene>
    <name evidence="1" type="ORF">PTE_03564</name>
</gene>
<dbReference type="PATRIC" id="fig|1004151.3.peg.4039"/>
<sequence>MGILDPLLGLDCKKYLRHWVEFQLVDEQDKPLVNQPYRLINRRTPGYVRQGVTDGFGVLREEDLSAYPVTLYIHAQSLADEMEQRPLREIRGEAASMVKPKAINIAM</sequence>
<dbReference type="EMBL" id="AYSJ01000014">
    <property type="protein sequence ID" value="ETS30225.1"/>
    <property type="molecule type" value="Genomic_DNA"/>
</dbReference>
<dbReference type="AlphaFoldDB" id="W3V526"/>
<proteinExistence type="predicted"/>
<organism evidence="1 2">
    <name type="scientific">Photorhabdus khanii NC19</name>
    <dbReference type="NCBI Taxonomy" id="1004151"/>
    <lineage>
        <taxon>Bacteria</taxon>
        <taxon>Pseudomonadati</taxon>
        <taxon>Pseudomonadota</taxon>
        <taxon>Gammaproteobacteria</taxon>
        <taxon>Enterobacterales</taxon>
        <taxon>Morganellaceae</taxon>
        <taxon>Photorhabdus</taxon>
    </lineage>
</organism>
<keyword evidence="2" id="KW-1185">Reference proteome</keyword>
<evidence type="ECO:0000313" key="1">
    <source>
        <dbReference type="EMBL" id="ETS30225.1"/>
    </source>
</evidence>
<reference evidence="1 2" key="1">
    <citation type="submission" date="2013-11" db="EMBL/GenBank/DDBJ databases">
        <title>Elucidation of the Photorhabdus temperata genome and generation of transposon mutant library to identify motility mutants.</title>
        <authorList>
            <person name="Hurst S.G.IV."/>
            <person name="Micheals B."/>
            <person name="Abebe-Akele F."/>
            <person name="Rowedder H."/>
            <person name="Bullock H."/>
            <person name="Jackobeck R."/>
            <person name="Janicki E."/>
            <person name="Tisa L.S."/>
        </authorList>
    </citation>
    <scope>NUCLEOTIDE SEQUENCE [LARGE SCALE GENOMIC DNA]</scope>
    <source>
        <strain evidence="1 2">NC19</strain>
    </source>
</reference>
<name>W3V526_9GAMM</name>
<evidence type="ECO:0000313" key="2">
    <source>
        <dbReference type="Proteomes" id="UP000018957"/>
    </source>
</evidence>
<dbReference type="Proteomes" id="UP000018957">
    <property type="component" value="Unassembled WGS sequence"/>
</dbReference>
<accession>W3V526</accession>
<protein>
    <submittedName>
        <fullName evidence="1">Uncharacterized protein</fullName>
    </submittedName>
</protein>